<dbReference type="RefSeq" id="WP_138403797.1">
    <property type="nucleotide sequence ID" value="NZ_VBSP01000004.1"/>
</dbReference>
<name>A0A5R9EN81_9LACT</name>
<dbReference type="OrthoDB" id="9775346at2"/>
<dbReference type="Pfam" id="PF08713">
    <property type="entry name" value="DNA_alkylation"/>
    <property type="match status" value="1"/>
</dbReference>
<comment type="caution">
    <text evidence="1">The sequence shown here is derived from an EMBL/GenBank/DDBJ whole genome shotgun (WGS) entry which is preliminary data.</text>
</comment>
<reference evidence="1 2" key="1">
    <citation type="submission" date="2019-05" db="EMBL/GenBank/DDBJ databases">
        <title>The metagenome of a microbial culture collection derived from dairy environment covers the genomic content of the human microbiome.</title>
        <authorList>
            <person name="Roder T."/>
            <person name="Wuthrich D."/>
            <person name="Sattari Z."/>
            <person name="Von Ah U."/>
            <person name="Bar C."/>
            <person name="Ronchi F."/>
            <person name="Macpherson A.J."/>
            <person name="Ganal-Vonarburg S.C."/>
            <person name="Bruggmann R."/>
            <person name="Vergeres G."/>
        </authorList>
    </citation>
    <scope>NUCLEOTIDE SEQUENCE [LARGE SCALE GENOMIC DNA]</scope>
    <source>
        <strain evidence="1 2">FAM 24227</strain>
    </source>
</reference>
<evidence type="ECO:0000313" key="2">
    <source>
        <dbReference type="Proteomes" id="UP000306420"/>
    </source>
</evidence>
<dbReference type="InterPro" id="IPR016024">
    <property type="entry name" value="ARM-type_fold"/>
</dbReference>
<accession>A0A5R9EN81</accession>
<gene>
    <name evidence="1" type="ORF">FEZ33_02390</name>
</gene>
<dbReference type="PANTHER" id="PTHR34070:SF1">
    <property type="entry name" value="DNA ALKYLATION REPAIR PROTEIN"/>
    <property type="match status" value="1"/>
</dbReference>
<dbReference type="SUPFAM" id="SSF48371">
    <property type="entry name" value="ARM repeat"/>
    <property type="match status" value="1"/>
</dbReference>
<dbReference type="EMBL" id="VBSP01000004">
    <property type="protein sequence ID" value="TLQ49087.1"/>
    <property type="molecule type" value="Genomic_DNA"/>
</dbReference>
<proteinExistence type="predicted"/>
<dbReference type="Gene3D" id="1.25.40.290">
    <property type="entry name" value="ARM repeat domains"/>
    <property type="match status" value="1"/>
</dbReference>
<dbReference type="Gene3D" id="1.20.1660.10">
    <property type="entry name" value="Hypothetical protein (EF3068)"/>
    <property type="match status" value="1"/>
</dbReference>
<organism evidence="1 2">
    <name type="scientific">Ruoffia tabacinasalis</name>
    <dbReference type="NCBI Taxonomy" id="87458"/>
    <lineage>
        <taxon>Bacteria</taxon>
        <taxon>Bacillati</taxon>
        <taxon>Bacillota</taxon>
        <taxon>Bacilli</taxon>
        <taxon>Lactobacillales</taxon>
        <taxon>Aerococcaceae</taxon>
        <taxon>Ruoffia</taxon>
    </lineage>
</organism>
<dbReference type="InterPro" id="IPR014825">
    <property type="entry name" value="DNA_alkylation"/>
</dbReference>
<dbReference type="Proteomes" id="UP000306420">
    <property type="component" value="Unassembled WGS sequence"/>
</dbReference>
<dbReference type="AlphaFoldDB" id="A0A5R9EN81"/>
<sequence length="230" mass="27300">MDTEQLITEMKGHRTDDAQAMSAYLRNQFPFLGLKSVARRNIIKPYFKEAKQEARALSKVNPDTPIIDWNFVQECWQQEEREFQYVATDYLNDMQTYLKKDDINHLKKLITTKSWWDSVDALVKRVGYLQTQYPELKETIIEWSVSDDLWLRRVAIIHQLSMKEATDTQLLTRTIMNNLGSNEFFINKAIGWALRDYARINEEWVKNFLRQYQTELAPLSIREASKHINM</sequence>
<dbReference type="PANTHER" id="PTHR34070">
    <property type="entry name" value="ARMADILLO-TYPE FOLD"/>
    <property type="match status" value="1"/>
</dbReference>
<dbReference type="CDD" id="cd07064">
    <property type="entry name" value="AlkD_like_1"/>
    <property type="match status" value="1"/>
</dbReference>
<evidence type="ECO:0000313" key="1">
    <source>
        <dbReference type="EMBL" id="TLQ49087.1"/>
    </source>
</evidence>
<protein>
    <submittedName>
        <fullName evidence="1">DNA alkylation repair protein</fullName>
    </submittedName>
</protein>